<gene>
    <name evidence="1" type="ORF">SJAV_01390</name>
</gene>
<dbReference type="KEGG" id="sjv:SJAV_01390"/>
<dbReference type="EMBL" id="AP031322">
    <property type="protein sequence ID" value="BFH72195.1"/>
    <property type="molecule type" value="Genomic_DNA"/>
</dbReference>
<proteinExistence type="predicted"/>
<protein>
    <submittedName>
        <fullName evidence="1">Uncharacterized protein</fullName>
    </submittedName>
</protein>
<reference evidence="1" key="1">
    <citation type="submission" date="2024-03" db="EMBL/GenBank/DDBJ databases">
        <title>Complete genome sequence of Sulfurisphaera javensis strain KD-1.</title>
        <authorList>
            <person name="Sakai H."/>
            <person name="Nur N."/>
            <person name="Suwanto A."/>
            <person name="Kurosawa N."/>
        </authorList>
    </citation>
    <scope>NUCLEOTIDE SEQUENCE</scope>
    <source>
        <strain evidence="1">KD-1</strain>
    </source>
</reference>
<dbReference type="InterPro" id="IPR006783">
    <property type="entry name" value="Transposase_ISC1217"/>
</dbReference>
<dbReference type="Pfam" id="PF04693">
    <property type="entry name" value="DDE_Tnp_2"/>
    <property type="match status" value="1"/>
</dbReference>
<organism evidence="1">
    <name type="scientific">Sulfurisphaera javensis</name>
    <dbReference type="NCBI Taxonomy" id="2049879"/>
    <lineage>
        <taxon>Archaea</taxon>
        <taxon>Thermoproteota</taxon>
        <taxon>Thermoprotei</taxon>
        <taxon>Sulfolobales</taxon>
        <taxon>Sulfolobaceae</taxon>
        <taxon>Sulfurisphaera</taxon>
    </lineage>
</organism>
<dbReference type="AlphaFoldDB" id="A0AAT9GMS9"/>
<evidence type="ECO:0000313" key="1">
    <source>
        <dbReference type="EMBL" id="BFH72195.1"/>
    </source>
</evidence>
<accession>A0AAT9GMS9</accession>
<name>A0AAT9GMS9_9CREN</name>
<sequence>MTKWMRKLKEALRWIKDFVNAIMDALNKIRADVARKLILGLIMKMGSLASIAETMGFDYENVLNKLDDLANVDLIPLVKLLVKDHPVQVVDDTFDEKAYAMPVSRNLAKKAYIPVIQLLIVTVRDLVTNEVYLVYIDAYVARKVAEIAKVMGQDLSFSTKIDMTLQVLERLRSEFNVVVVTFDSWYVNGRTPGYSETYSCNVVSSLKSNARVVGGGNSVLVGREESTTSRTSESSCS</sequence>